<feature type="compositionally biased region" description="Basic and acidic residues" evidence="1">
    <location>
        <begin position="22"/>
        <end position="41"/>
    </location>
</feature>
<gene>
    <name evidence="2" type="ORF">NDU88_007302</name>
</gene>
<evidence type="ECO:0000256" key="1">
    <source>
        <dbReference type="SAM" id="MobiDB-lite"/>
    </source>
</evidence>
<proteinExistence type="predicted"/>
<sequence length="185" mass="20887">MKMAFPTARGKRTKLSVNRRYGAADEPKLQGEVKRGAPEKTGEKYPINVKLKTAPLDIFLKKKSQDEALSGMWVVSPPNTEQQGGLMSNVELPESQEKGHEGWDSKVLSGTPLLEMQAVYDLAHLCRKRFARGCDLFVRPDFCHTTVEKRWRLQPLQNKGAQVYLMNPAKLKVIEVARLTTSHLK</sequence>
<comment type="caution">
    <text evidence="2">The sequence shown here is derived from an EMBL/GenBank/DDBJ whole genome shotgun (WGS) entry which is preliminary data.</text>
</comment>
<dbReference type="Proteomes" id="UP001066276">
    <property type="component" value="Chromosome 3_2"/>
</dbReference>
<dbReference type="EMBL" id="JANPWB010000006">
    <property type="protein sequence ID" value="KAJ1182107.1"/>
    <property type="molecule type" value="Genomic_DNA"/>
</dbReference>
<evidence type="ECO:0000313" key="2">
    <source>
        <dbReference type="EMBL" id="KAJ1182107.1"/>
    </source>
</evidence>
<accession>A0AAV7TZG1</accession>
<evidence type="ECO:0000313" key="3">
    <source>
        <dbReference type="Proteomes" id="UP001066276"/>
    </source>
</evidence>
<keyword evidence="3" id="KW-1185">Reference proteome</keyword>
<dbReference type="AlphaFoldDB" id="A0AAV7TZG1"/>
<protein>
    <submittedName>
        <fullName evidence="2">Uncharacterized protein</fullName>
    </submittedName>
</protein>
<reference evidence="2" key="1">
    <citation type="journal article" date="2022" name="bioRxiv">
        <title>Sequencing and chromosome-scale assembly of the giantPleurodeles waltlgenome.</title>
        <authorList>
            <person name="Brown T."/>
            <person name="Elewa A."/>
            <person name="Iarovenko S."/>
            <person name="Subramanian E."/>
            <person name="Araus A.J."/>
            <person name="Petzold A."/>
            <person name="Susuki M."/>
            <person name="Suzuki K.-i.T."/>
            <person name="Hayashi T."/>
            <person name="Toyoda A."/>
            <person name="Oliveira C."/>
            <person name="Osipova E."/>
            <person name="Leigh N.D."/>
            <person name="Simon A."/>
            <person name="Yun M.H."/>
        </authorList>
    </citation>
    <scope>NUCLEOTIDE SEQUENCE</scope>
    <source>
        <strain evidence="2">20211129_DDA</strain>
        <tissue evidence="2">Liver</tissue>
    </source>
</reference>
<name>A0AAV7TZG1_PLEWA</name>
<feature type="region of interest" description="Disordered" evidence="1">
    <location>
        <begin position="1"/>
        <end position="41"/>
    </location>
</feature>
<organism evidence="2 3">
    <name type="scientific">Pleurodeles waltl</name>
    <name type="common">Iberian ribbed newt</name>
    <dbReference type="NCBI Taxonomy" id="8319"/>
    <lineage>
        <taxon>Eukaryota</taxon>
        <taxon>Metazoa</taxon>
        <taxon>Chordata</taxon>
        <taxon>Craniata</taxon>
        <taxon>Vertebrata</taxon>
        <taxon>Euteleostomi</taxon>
        <taxon>Amphibia</taxon>
        <taxon>Batrachia</taxon>
        <taxon>Caudata</taxon>
        <taxon>Salamandroidea</taxon>
        <taxon>Salamandridae</taxon>
        <taxon>Pleurodelinae</taxon>
        <taxon>Pleurodeles</taxon>
    </lineage>
</organism>